<dbReference type="PANTHER" id="PTHR42887:SF1">
    <property type="entry name" value="BLR3961 PROTEIN"/>
    <property type="match status" value="1"/>
</dbReference>
<evidence type="ECO:0000313" key="7">
    <source>
        <dbReference type="Proteomes" id="UP000672097"/>
    </source>
</evidence>
<dbReference type="InterPro" id="IPR057661">
    <property type="entry name" value="RsdA/BaiN/AoA(So)_Rossmann"/>
</dbReference>
<evidence type="ECO:0000259" key="4">
    <source>
        <dbReference type="Pfam" id="PF03486"/>
    </source>
</evidence>
<dbReference type="InterPro" id="IPR036188">
    <property type="entry name" value="FAD/NAD-bd_sf"/>
</dbReference>
<evidence type="ECO:0000313" key="6">
    <source>
        <dbReference type="EMBL" id="MBQ0936370.1"/>
    </source>
</evidence>
<dbReference type="EMBL" id="JAGQDG010000005">
    <property type="protein sequence ID" value="MBQ0936370.1"/>
    <property type="molecule type" value="Genomic_DNA"/>
</dbReference>
<evidence type="ECO:0000256" key="3">
    <source>
        <dbReference type="ARBA" id="ARBA00022827"/>
    </source>
</evidence>
<evidence type="ECO:0000259" key="5">
    <source>
        <dbReference type="Pfam" id="PF22780"/>
    </source>
</evidence>
<dbReference type="InterPro" id="IPR023166">
    <property type="entry name" value="BaiN-like_dom_sf"/>
</dbReference>
<dbReference type="InterPro" id="IPR004792">
    <property type="entry name" value="BaiN-like"/>
</dbReference>
<dbReference type="InterPro" id="IPR055178">
    <property type="entry name" value="RsdA/BaiN/AoA(So)-like_dom"/>
</dbReference>
<keyword evidence="3" id="KW-0274">FAD</keyword>
<dbReference type="Gene3D" id="3.50.50.60">
    <property type="entry name" value="FAD/NAD(P)-binding domain"/>
    <property type="match status" value="1"/>
</dbReference>
<dbReference type="Pfam" id="PF22780">
    <property type="entry name" value="HI0933_like_1st"/>
    <property type="match status" value="1"/>
</dbReference>
<dbReference type="Pfam" id="PF03486">
    <property type="entry name" value="HI0933_like"/>
    <property type="match status" value="1"/>
</dbReference>
<sequence>MTHAFAPDSAPLAGPSSSLTPHADTLRVAVVGGGPAGLMAAEALAAGGAQVDVFDAMPSVGRKFLLAGKGGLNLTHAEPRAAFTRRFGREAERVAAWLEALSPEGLRAWAEGLGIATFVGSSGKVFPAEMKAAPLLRAWLSRLRAAGVRFHQRHRWQPEGFGARSAEGGWTLHFDTPQGRAEHRADAVVLALGGGSWARLGSDGAWVAPLQAAGLPITPLAPSNCGFDIGWSAHLAERFAGTPLKNVRLACDGPDGERFDRLGECVLTATGLEGNLVYAASRLLRERLAQDGQAPLTLDLVPHRSQAELHKALASGQGTRSMANHLKEKAGLSGAPANLLREGLSLEDWNRQSRDPAWLAARIKALPLVAHAARPLDEAISSAGGVQLASLDDGLMVRHQPGLFCAGEMLDWDAPTGGYLLSASMASGRVAGQGVLAWWRSAARGAGAQA</sequence>
<comment type="caution">
    <text evidence="6">The sequence shown here is derived from an EMBL/GenBank/DDBJ whole genome shotgun (WGS) entry which is preliminary data.</text>
</comment>
<dbReference type="SUPFAM" id="SSF160996">
    <property type="entry name" value="HI0933 insert domain-like"/>
    <property type="match status" value="1"/>
</dbReference>
<keyword evidence="2" id="KW-0285">Flavoprotein</keyword>
<dbReference type="NCBIfam" id="TIGR00275">
    <property type="entry name" value="aminoacetone oxidase family FAD-binding enzyme"/>
    <property type="match status" value="1"/>
</dbReference>
<evidence type="ECO:0000256" key="2">
    <source>
        <dbReference type="ARBA" id="ARBA00022630"/>
    </source>
</evidence>
<dbReference type="Gene3D" id="2.40.30.10">
    <property type="entry name" value="Translation factors"/>
    <property type="match status" value="1"/>
</dbReference>
<protein>
    <submittedName>
        <fullName evidence="6">TIGR03862 family flavoprotein</fullName>
    </submittedName>
</protein>
<dbReference type="PANTHER" id="PTHR42887">
    <property type="entry name" value="OS12G0638800 PROTEIN"/>
    <property type="match status" value="1"/>
</dbReference>
<dbReference type="NCBIfam" id="TIGR03862">
    <property type="entry name" value="flavo_PP4765"/>
    <property type="match status" value="1"/>
</dbReference>
<reference evidence="6 7" key="1">
    <citation type="submission" date="2021-04" db="EMBL/GenBank/DDBJ databases">
        <title>The genome sequence of type strain Ideonella paludis KCTC 32238.</title>
        <authorList>
            <person name="Liu Y."/>
        </authorList>
    </citation>
    <scope>NUCLEOTIDE SEQUENCE [LARGE SCALE GENOMIC DNA]</scope>
    <source>
        <strain evidence="6 7">KCTC 32238</strain>
    </source>
</reference>
<gene>
    <name evidence="6" type="ORF">KAK11_13600</name>
</gene>
<accession>A0ABS5DYY9</accession>
<feature type="domain" description="RsdA/BaiN/AoA(So)-like Rossmann fold-like" evidence="4">
    <location>
        <begin position="27"/>
        <end position="433"/>
    </location>
</feature>
<proteinExistence type="predicted"/>
<feature type="domain" description="RsdA/BaiN/AoA(So)-like insert" evidence="5">
    <location>
        <begin position="222"/>
        <end position="381"/>
    </location>
</feature>
<dbReference type="RefSeq" id="WP_210809723.1">
    <property type="nucleotide sequence ID" value="NZ_JAGQDG010000005.1"/>
</dbReference>
<comment type="cofactor">
    <cofactor evidence="1">
        <name>FAD</name>
        <dbReference type="ChEBI" id="CHEBI:57692"/>
    </cofactor>
</comment>
<dbReference type="InterPro" id="IPR022460">
    <property type="entry name" value="Flavoprotein_PP4765"/>
</dbReference>
<dbReference type="Gene3D" id="1.10.8.260">
    <property type="entry name" value="HI0933 insert domain-like"/>
    <property type="match status" value="1"/>
</dbReference>
<organism evidence="6 7">
    <name type="scientific">Ideonella paludis</name>
    <dbReference type="NCBI Taxonomy" id="1233411"/>
    <lineage>
        <taxon>Bacteria</taxon>
        <taxon>Pseudomonadati</taxon>
        <taxon>Pseudomonadota</taxon>
        <taxon>Betaproteobacteria</taxon>
        <taxon>Burkholderiales</taxon>
        <taxon>Sphaerotilaceae</taxon>
        <taxon>Ideonella</taxon>
    </lineage>
</organism>
<dbReference type="PRINTS" id="PR00419">
    <property type="entry name" value="ADXRDTASE"/>
</dbReference>
<evidence type="ECO:0000256" key="1">
    <source>
        <dbReference type="ARBA" id="ARBA00001974"/>
    </source>
</evidence>
<dbReference type="Proteomes" id="UP000672097">
    <property type="component" value="Unassembled WGS sequence"/>
</dbReference>
<keyword evidence="7" id="KW-1185">Reference proteome</keyword>
<dbReference type="SUPFAM" id="SSF51905">
    <property type="entry name" value="FAD/NAD(P)-binding domain"/>
    <property type="match status" value="1"/>
</dbReference>
<name>A0ABS5DYY9_9BURK</name>